<dbReference type="EMBL" id="JAQMWT010000344">
    <property type="protein sequence ID" value="KAJ8603719.1"/>
    <property type="molecule type" value="Genomic_DNA"/>
</dbReference>
<keyword evidence="8" id="KW-1185">Reference proteome</keyword>
<protein>
    <recommendedName>
        <fullName evidence="9">Transcription initiation factor TFIID subunit 10</fullName>
    </recommendedName>
</protein>
<comment type="similarity">
    <text evidence="5">Belongs to the TAF10 family.</text>
</comment>
<reference evidence="7" key="1">
    <citation type="submission" date="2023-01" db="EMBL/GenBank/DDBJ databases">
        <title>Metagenome sequencing of chrysophaentin producing Chrysophaeum taylorii.</title>
        <authorList>
            <person name="Davison J."/>
            <person name="Bewley C."/>
        </authorList>
    </citation>
    <scope>NUCLEOTIDE SEQUENCE</scope>
    <source>
        <strain evidence="7">NIES-1699</strain>
    </source>
</reference>
<evidence type="ECO:0000256" key="6">
    <source>
        <dbReference type="SAM" id="MobiDB-lite"/>
    </source>
</evidence>
<evidence type="ECO:0000313" key="7">
    <source>
        <dbReference type="EMBL" id="KAJ8603719.1"/>
    </source>
</evidence>
<organism evidence="7 8">
    <name type="scientific">Chrysophaeum taylorii</name>
    <dbReference type="NCBI Taxonomy" id="2483200"/>
    <lineage>
        <taxon>Eukaryota</taxon>
        <taxon>Sar</taxon>
        <taxon>Stramenopiles</taxon>
        <taxon>Ochrophyta</taxon>
        <taxon>Pelagophyceae</taxon>
        <taxon>Pelagomonadales</taxon>
        <taxon>Pelagomonadaceae</taxon>
        <taxon>Chrysophaeum</taxon>
    </lineage>
</organism>
<evidence type="ECO:0000256" key="4">
    <source>
        <dbReference type="ARBA" id="ARBA00023242"/>
    </source>
</evidence>
<evidence type="ECO:0000256" key="1">
    <source>
        <dbReference type="ARBA" id="ARBA00004123"/>
    </source>
</evidence>
<dbReference type="GO" id="GO:0005669">
    <property type="term" value="C:transcription factor TFIID complex"/>
    <property type="evidence" value="ECO:0007669"/>
    <property type="project" value="TreeGrafter"/>
</dbReference>
<feature type="region of interest" description="Disordered" evidence="6">
    <location>
        <begin position="120"/>
        <end position="164"/>
    </location>
</feature>
<feature type="compositionally biased region" description="Basic and acidic residues" evidence="6">
    <location>
        <begin position="138"/>
        <end position="156"/>
    </location>
</feature>
<evidence type="ECO:0000256" key="5">
    <source>
        <dbReference type="ARBA" id="ARBA00025730"/>
    </source>
</evidence>
<keyword evidence="4" id="KW-0539">Nucleus</keyword>
<dbReference type="Proteomes" id="UP001230188">
    <property type="component" value="Unassembled WGS sequence"/>
</dbReference>
<keyword evidence="2" id="KW-0805">Transcription regulation</keyword>
<dbReference type="GO" id="GO:0000124">
    <property type="term" value="C:SAGA complex"/>
    <property type="evidence" value="ECO:0007669"/>
    <property type="project" value="TreeGrafter"/>
</dbReference>
<proteinExistence type="inferred from homology"/>
<dbReference type="InterPro" id="IPR003923">
    <property type="entry name" value="TAF10"/>
</dbReference>
<dbReference type="GO" id="GO:0016251">
    <property type="term" value="F:RNA polymerase II general transcription initiation factor activity"/>
    <property type="evidence" value="ECO:0007669"/>
    <property type="project" value="TreeGrafter"/>
</dbReference>
<comment type="caution">
    <text evidence="7">The sequence shown here is derived from an EMBL/GenBank/DDBJ whole genome shotgun (WGS) entry which is preliminary data.</text>
</comment>
<gene>
    <name evidence="7" type="ORF">CTAYLR_000213</name>
</gene>
<keyword evidence="3" id="KW-0804">Transcription</keyword>
<dbReference type="GO" id="GO:0006367">
    <property type="term" value="P:transcription initiation at RNA polymerase II promoter"/>
    <property type="evidence" value="ECO:0007669"/>
    <property type="project" value="TreeGrafter"/>
</dbReference>
<evidence type="ECO:0000256" key="3">
    <source>
        <dbReference type="ARBA" id="ARBA00023163"/>
    </source>
</evidence>
<evidence type="ECO:0000256" key="2">
    <source>
        <dbReference type="ARBA" id="ARBA00023015"/>
    </source>
</evidence>
<dbReference type="PANTHER" id="PTHR21242:SF0">
    <property type="entry name" value="TRANSCRIPTION INITIATION FACTOR TFIID SUBUNIT 10"/>
    <property type="match status" value="1"/>
</dbReference>
<dbReference type="AlphaFoldDB" id="A0AAD7UGV2"/>
<evidence type="ECO:0008006" key="9">
    <source>
        <dbReference type="Google" id="ProtNLM"/>
    </source>
</evidence>
<dbReference type="PANTHER" id="PTHR21242">
    <property type="entry name" value="TRANSCRIPTION INITIATION FACTOR TFIID SUBUNIT 10"/>
    <property type="match status" value="1"/>
</dbReference>
<comment type="subcellular location">
    <subcellularLocation>
        <location evidence="1">Nucleus</location>
    </subcellularLocation>
</comment>
<dbReference type="GO" id="GO:1990841">
    <property type="term" value="F:promoter-specific chromatin binding"/>
    <property type="evidence" value="ECO:0007669"/>
    <property type="project" value="TreeGrafter"/>
</dbReference>
<name>A0AAD7UGV2_9STRA</name>
<sequence length="164" mass="18395">MSAPHQKKQEDQLHADLAQFLDRVKEYEPTTNEEICRYYMQLGGVRIDETDKNQDLTLKLVALATDHFVAGIVHDAGEFAHLRMNPRSKTQRRPDNCLRIGDVMLALERRGVTTLQAIPSEDQVQQAASGRGSASQKRARETHNADISEPPHKRIDAANAHTSS</sequence>
<accession>A0AAD7UGV2</accession>
<evidence type="ECO:0000313" key="8">
    <source>
        <dbReference type="Proteomes" id="UP001230188"/>
    </source>
</evidence>
<feature type="compositionally biased region" description="Polar residues" evidence="6">
    <location>
        <begin position="120"/>
        <end position="136"/>
    </location>
</feature>
<dbReference type="Pfam" id="PF03540">
    <property type="entry name" value="TAF10"/>
    <property type="match status" value="1"/>
</dbReference>